<name>A0A2T4U1F7_9BACT</name>
<accession>A0A2T4U1F7</accession>
<keyword evidence="5" id="KW-0408">Iron</keyword>
<dbReference type="CDD" id="cd01335">
    <property type="entry name" value="Radical_SAM"/>
    <property type="match status" value="1"/>
</dbReference>
<dbReference type="InterPro" id="IPR013785">
    <property type="entry name" value="Aldolase_TIM"/>
</dbReference>
<dbReference type="AlphaFoldDB" id="A0A2T4U1F7"/>
<dbReference type="PROSITE" id="PS51918">
    <property type="entry name" value="RADICAL_SAM"/>
    <property type="match status" value="1"/>
</dbReference>
<dbReference type="InterPro" id="IPR007197">
    <property type="entry name" value="rSAM"/>
</dbReference>
<dbReference type="PANTHER" id="PTHR30352:SF5">
    <property type="entry name" value="PYRUVATE FORMATE-LYASE 1-ACTIVATING ENZYME"/>
    <property type="match status" value="1"/>
</dbReference>
<dbReference type="GO" id="GO:0003824">
    <property type="term" value="F:catalytic activity"/>
    <property type="evidence" value="ECO:0007669"/>
    <property type="project" value="InterPro"/>
</dbReference>
<keyword evidence="2" id="KW-0004">4Fe-4S</keyword>
<keyword evidence="9" id="KW-1185">Reference proteome</keyword>
<evidence type="ECO:0000256" key="2">
    <source>
        <dbReference type="ARBA" id="ARBA00022485"/>
    </source>
</evidence>
<dbReference type="SUPFAM" id="SSF102114">
    <property type="entry name" value="Radical SAM enzymes"/>
    <property type="match status" value="1"/>
</dbReference>
<evidence type="ECO:0000259" key="7">
    <source>
        <dbReference type="PROSITE" id="PS51918"/>
    </source>
</evidence>
<gene>
    <name evidence="8" type="ORF">CLG94_00550</name>
</gene>
<dbReference type="Proteomes" id="UP000241436">
    <property type="component" value="Unassembled WGS sequence"/>
</dbReference>
<comment type="caution">
    <text evidence="8">The sequence shown here is derived from an EMBL/GenBank/DDBJ whole genome shotgun (WGS) entry which is preliminary data.</text>
</comment>
<keyword evidence="3" id="KW-0949">S-adenosyl-L-methionine</keyword>
<evidence type="ECO:0000256" key="6">
    <source>
        <dbReference type="ARBA" id="ARBA00023014"/>
    </source>
</evidence>
<dbReference type="GO" id="GO:0046872">
    <property type="term" value="F:metal ion binding"/>
    <property type="evidence" value="ECO:0007669"/>
    <property type="project" value="UniProtKB-KW"/>
</dbReference>
<reference evidence="9" key="2">
    <citation type="journal article" date="2018" name="Environ. Microbiol.">
        <title>Bloom of a denitrifying methanotroph, 'Candidatus Methylomirabilis limnetica', in a deep stratified lake.</title>
        <authorList>
            <person name="Graf J.S."/>
            <person name="Mayr M.J."/>
            <person name="Marchant H.K."/>
            <person name="Tienken D."/>
            <person name="Hach P.F."/>
            <person name="Brand A."/>
            <person name="Schubert C.J."/>
            <person name="Kuypers M.M."/>
            <person name="Milucka J."/>
        </authorList>
    </citation>
    <scope>NUCLEOTIDE SEQUENCE [LARGE SCALE GENOMIC DNA]</scope>
    <source>
        <strain evidence="9">Zug</strain>
    </source>
</reference>
<evidence type="ECO:0000256" key="4">
    <source>
        <dbReference type="ARBA" id="ARBA00022723"/>
    </source>
</evidence>
<evidence type="ECO:0000313" key="8">
    <source>
        <dbReference type="EMBL" id="PTL37206.1"/>
    </source>
</evidence>
<organism evidence="8 9">
    <name type="scientific">Candidatus Methylomirabilis limnetica</name>
    <dbReference type="NCBI Taxonomy" id="2033718"/>
    <lineage>
        <taxon>Bacteria</taxon>
        <taxon>Candidatus Methylomirabilota</taxon>
        <taxon>Candidatus Methylomirabilia</taxon>
        <taxon>Candidatus Methylomirabilales</taxon>
        <taxon>Candidatus Methylomirabilaceae</taxon>
        <taxon>Candidatus Methylomirabilis</taxon>
    </lineage>
</organism>
<keyword evidence="6" id="KW-0411">Iron-sulfur</keyword>
<dbReference type="Gene3D" id="3.20.20.70">
    <property type="entry name" value="Aldolase class I"/>
    <property type="match status" value="1"/>
</dbReference>
<dbReference type="InterPro" id="IPR034457">
    <property type="entry name" value="Organic_radical-activating"/>
</dbReference>
<evidence type="ECO:0000256" key="5">
    <source>
        <dbReference type="ARBA" id="ARBA00023004"/>
    </source>
</evidence>
<dbReference type="EMBL" id="NVQC01000007">
    <property type="protein sequence ID" value="PTL37206.1"/>
    <property type="molecule type" value="Genomic_DNA"/>
</dbReference>
<reference evidence="8 9" key="1">
    <citation type="submission" date="2017-09" db="EMBL/GenBank/DDBJ databases">
        <title>Bloom of a denitrifying methanotroph, Candidatus Methylomirabilis limnetica, in a deep stratified lake.</title>
        <authorList>
            <person name="Graf J.S."/>
            <person name="Marchant H.K."/>
            <person name="Tienken D."/>
            <person name="Hach P.F."/>
            <person name="Brand A."/>
            <person name="Schubert C.J."/>
            <person name="Kuypers M.M."/>
            <person name="Milucka J."/>
        </authorList>
    </citation>
    <scope>NUCLEOTIDE SEQUENCE [LARGE SCALE GENOMIC DNA]</scope>
    <source>
        <strain evidence="8 9">Zug</strain>
    </source>
</reference>
<proteinExistence type="predicted"/>
<feature type="domain" description="Radical SAM core" evidence="7">
    <location>
        <begin position="1"/>
        <end position="173"/>
    </location>
</feature>
<keyword evidence="4" id="KW-0479">Metal-binding</keyword>
<protein>
    <recommendedName>
        <fullName evidence="7">Radical SAM core domain-containing protein</fullName>
    </recommendedName>
</protein>
<dbReference type="GO" id="GO:0051539">
    <property type="term" value="F:4 iron, 4 sulfur cluster binding"/>
    <property type="evidence" value="ECO:0007669"/>
    <property type="project" value="UniProtKB-KW"/>
</dbReference>
<evidence type="ECO:0000256" key="1">
    <source>
        <dbReference type="ARBA" id="ARBA00001966"/>
    </source>
</evidence>
<evidence type="ECO:0000313" key="9">
    <source>
        <dbReference type="Proteomes" id="UP000241436"/>
    </source>
</evidence>
<dbReference type="InterPro" id="IPR058240">
    <property type="entry name" value="rSAM_sf"/>
</dbReference>
<evidence type="ECO:0000256" key="3">
    <source>
        <dbReference type="ARBA" id="ARBA00022691"/>
    </source>
</evidence>
<dbReference type="PANTHER" id="PTHR30352">
    <property type="entry name" value="PYRUVATE FORMATE-LYASE-ACTIVATING ENZYME"/>
    <property type="match status" value="1"/>
</dbReference>
<sequence length="184" mass="20311">MSVNDLVGMAERHRAPIIASTYNEPLITSEEAVEIFRVAKARGLKTAYISNGNGTPEVLEYLKPWVDLYKVDLEGFNDTNCRKLGGVLGNVLETIKLLVKKQFWVEIVTLIVPGFNNSDAELAQIAEFLASVSTDMPWHVTAFHQDYKMRDHANTAASTLFRAADIGKSTGLRSVYAGNIGRPP</sequence>
<comment type="cofactor">
    <cofactor evidence="1">
        <name>[4Fe-4S] cluster</name>
        <dbReference type="ChEBI" id="CHEBI:49883"/>
    </cofactor>
</comment>
<dbReference type="Pfam" id="PF04055">
    <property type="entry name" value="Radical_SAM"/>
    <property type="match status" value="1"/>
</dbReference>